<accession>A0AAD7H3U9</accession>
<feature type="compositionally biased region" description="Polar residues" evidence="1">
    <location>
        <begin position="86"/>
        <end position="106"/>
    </location>
</feature>
<evidence type="ECO:0000313" key="3">
    <source>
        <dbReference type="Proteomes" id="UP001215598"/>
    </source>
</evidence>
<dbReference type="Proteomes" id="UP001215598">
    <property type="component" value="Unassembled WGS sequence"/>
</dbReference>
<evidence type="ECO:0000313" key="2">
    <source>
        <dbReference type="EMBL" id="KAJ7711282.1"/>
    </source>
</evidence>
<dbReference type="AlphaFoldDB" id="A0AAD7H3U9"/>
<feature type="region of interest" description="Disordered" evidence="1">
    <location>
        <begin position="48"/>
        <end position="301"/>
    </location>
</feature>
<name>A0AAD7H3U9_9AGAR</name>
<comment type="caution">
    <text evidence="2">The sequence shown here is derived from an EMBL/GenBank/DDBJ whole genome shotgun (WGS) entry which is preliminary data.</text>
</comment>
<feature type="compositionally biased region" description="Basic and acidic residues" evidence="1">
    <location>
        <begin position="172"/>
        <end position="181"/>
    </location>
</feature>
<protein>
    <submittedName>
        <fullName evidence="2">Uncharacterized protein</fullName>
    </submittedName>
</protein>
<feature type="compositionally biased region" description="Basic and acidic residues" evidence="1">
    <location>
        <begin position="220"/>
        <end position="251"/>
    </location>
</feature>
<feature type="compositionally biased region" description="Basic and acidic residues" evidence="1">
    <location>
        <begin position="148"/>
        <end position="165"/>
    </location>
</feature>
<feature type="compositionally biased region" description="Basic residues" evidence="1">
    <location>
        <begin position="284"/>
        <end position="301"/>
    </location>
</feature>
<proteinExistence type="predicted"/>
<keyword evidence="3" id="KW-1185">Reference proteome</keyword>
<organism evidence="2 3">
    <name type="scientific">Mycena metata</name>
    <dbReference type="NCBI Taxonomy" id="1033252"/>
    <lineage>
        <taxon>Eukaryota</taxon>
        <taxon>Fungi</taxon>
        <taxon>Dikarya</taxon>
        <taxon>Basidiomycota</taxon>
        <taxon>Agaricomycotina</taxon>
        <taxon>Agaricomycetes</taxon>
        <taxon>Agaricomycetidae</taxon>
        <taxon>Agaricales</taxon>
        <taxon>Marasmiineae</taxon>
        <taxon>Mycenaceae</taxon>
        <taxon>Mycena</taxon>
    </lineage>
</organism>
<sequence>MAGQRSGFFRRSSHFTISDGAFNDASGDINQYYSPHPVAGPNYGPTFILNYPTPQGPTSPLESSNSRHGPTRMDGTEWMPGGGYGSQQYVGRGSSTHSISGSQDSLANLDPVRQGAGRPYNEEASFGVSRRVPSDGGRSNSQYSGVRYDSHRSESSRRSRDRAHSDISASQPDRRGTDHGYNDQAPRPSFGSSSPSHSGWESHSSASSVRRSHSRHRSSHSQESDLRHTTHRFESSRRSSSDRRHSDKFEPEASTDYRGYDAQPPRRDSGASHSTSCRECYTHSSRHGSHSRHSSHSRHRSCTACSSRSQYRHDSPDAYGQSSALSYTQRSDEYYELSTVDEDAGRRGVQVWNFPAATVWSIPRGHVVVFP</sequence>
<evidence type="ECO:0000256" key="1">
    <source>
        <dbReference type="SAM" id="MobiDB-lite"/>
    </source>
</evidence>
<reference evidence="2" key="1">
    <citation type="submission" date="2023-03" db="EMBL/GenBank/DDBJ databases">
        <title>Massive genome expansion in bonnet fungi (Mycena s.s.) driven by repeated elements and novel gene families across ecological guilds.</title>
        <authorList>
            <consortium name="Lawrence Berkeley National Laboratory"/>
            <person name="Harder C.B."/>
            <person name="Miyauchi S."/>
            <person name="Viragh M."/>
            <person name="Kuo A."/>
            <person name="Thoen E."/>
            <person name="Andreopoulos B."/>
            <person name="Lu D."/>
            <person name="Skrede I."/>
            <person name="Drula E."/>
            <person name="Henrissat B."/>
            <person name="Morin E."/>
            <person name="Kohler A."/>
            <person name="Barry K."/>
            <person name="LaButti K."/>
            <person name="Morin E."/>
            <person name="Salamov A."/>
            <person name="Lipzen A."/>
            <person name="Mereny Z."/>
            <person name="Hegedus B."/>
            <person name="Baldrian P."/>
            <person name="Stursova M."/>
            <person name="Weitz H."/>
            <person name="Taylor A."/>
            <person name="Grigoriev I.V."/>
            <person name="Nagy L.G."/>
            <person name="Martin F."/>
            <person name="Kauserud H."/>
        </authorList>
    </citation>
    <scope>NUCLEOTIDE SEQUENCE</scope>
    <source>
        <strain evidence="2">CBHHK182m</strain>
    </source>
</reference>
<feature type="compositionally biased region" description="Low complexity" evidence="1">
    <location>
        <begin position="188"/>
        <end position="209"/>
    </location>
</feature>
<gene>
    <name evidence="2" type="ORF">B0H16DRAFT_635963</name>
</gene>
<feature type="compositionally biased region" description="Basic residues" evidence="1">
    <location>
        <begin position="210"/>
        <end position="219"/>
    </location>
</feature>
<feature type="compositionally biased region" description="Polar residues" evidence="1">
    <location>
        <begin position="52"/>
        <end position="68"/>
    </location>
</feature>
<dbReference type="EMBL" id="JARKIB010000400">
    <property type="protein sequence ID" value="KAJ7711282.1"/>
    <property type="molecule type" value="Genomic_DNA"/>
</dbReference>